<dbReference type="Gene3D" id="3.40.50.2300">
    <property type="match status" value="1"/>
</dbReference>
<dbReference type="Pfam" id="PF25601">
    <property type="entry name" value="AAA_lid_14"/>
    <property type="match status" value="1"/>
</dbReference>
<dbReference type="AlphaFoldDB" id="A0A6N6VTD2"/>
<keyword evidence="1 7" id="KW-0597">Phosphoprotein</keyword>
<keyword evidence="4" id="KW-0805">Transcription regulation</keyword>
<dbReference type="Pfam" id="PF02954">
    <property type="entry name" value="HTH_8"/>
    <property type="match status" value="1"/>
</dbReference>
<dbReference type="InterPro" id="IPR027417">
    <property type="entry name" value="P-loop_NTPase"/>
</dbReference>
<evidence type="ECO:0000256" key="3">
    <source>
        <dbReference type="ARBA" id="ARBA00022840"/>
    </source>
</evidence>
<dbReference type="Proteomes" id="UP000437748">
    <property type="component" value="Unassembled WGS sequence"/>
</dbReference>
<dbReference type="SUPFAM" id="SSF52540">
    <property type="entry name" value="P-loop containing nucleoside triphosphate hydrolases"/>
    <property type="match status" value="1"/>
</dbReference>
<dbReference type="Pfam" id="PF00158">
    <property type="entry name" value="Sigma54_activat"/>
    <property type="match status" value="1"/>
</dbReference>
<dbReference type="PANTHER" id="PTHR32071">
    <property type="entry name" value="TRANSCRIPTIONAL REGULATORY PROTEIN"/>
    <property type="match status" value="1"/>
</dbReference>
<dbReference type="SMART" id="SM00382">
    <property type="entry name" value="AAA"/>
    <property type="match status" value="1"/>
</dbReference>
<dbReference type="PROSITE" id="PS00688">
    <property type="entry name" value="SIGMA54_INTERACT_3"/>
    <property type="match status" value="1"/>
</dbReference>
<dbReference type="InterPro" id="IPR025944">
    <property type="entry name" value="Sigma_54_int_dom_CS"/>
</dbReference>
<dbReference type="InterPro" id="IPR025943">
    <property type="entry name" value="Sigma_54_int_dom_ATP-bd_2"/>
</dbReference>
<dbReference type="Gene3D" id="1.10.8.60">
    <property type="match status" value="1"/>
</dbReference>
<dbReference type="Gene3D" id="3.40.50.300">
    <property type="entry name" value="P-loop containing nucleotide triphosphate hydrolases"/>
    <property type="match status" value="1"/>
</dbReference>
<name>A0A6N6VTD2_9BACT</name>
<keyword evidence="3" id="KW-0067">ATP-binding</keyword>
<dbReference type="InterPro" id="IPR003593">
    <property type="entry name" value="AAA+_ATPase"/>
</dbReference>
<feature type="domain" description="Sigma-54 factor interaction" evidence="8">
    <location>
        <begin position="143"/>
        <end position="372"/>
    </location>
</feature>
<keyword evidence="11" id="KW-1185">Reference proteome</keyword>
<dbReference type="SUPFAM" id="SSF52172">
    <property type="entry name" value="CheY-like"/>
    <property type="match status" value="1"/>
</dbReference>
<dbReference type="CDD" id="cd17550">
    <property type="entry name" value="REC_NtrX-like"/>
    <property type="match status" value="1"/>
</dbReference>
<dbReference type="RefSeq" id="WP_153420318.1">
    <property type="nucleotide sequence ID" value="NZ_WFLM01000003.1"/>
</dbReference>
<evidence type="ECO:0000313" key="10">
    <source>
        <dbReference type="EMBL" id="KAB8038921.1"/>
    </source>
</evidence>
<dbReference type="EMBL" id="WFLM01000003">
    <property type="protein sequence ID" value="KAB8038921.1"/>
    <property type="molecule type" value="Genomic_DNA"/>
</dbReference>
<dbReference type="CDD" id="cd00009">
    <property type="entry name" value="AAA"/>
    <property type="match status" value="1"/>
</dbReference>
<dbReference type="PROSITE" id="PS50110">
    <property type="entry name" value="RESPONSE_REGULATORY"/>
    <property type="match status" value="1"/>
</dbReference>
<dbReference type="InterPro" id="IPR011006">
    <property type="entry name" value="CheY-like_superfamily"/>
</dbReference>
<dbReference type="FunFam" id="3.40.50.300:FF:000006">
    <property type="entry name" value="DNA-binding transcriptional regulator NtrC"/>
    <property type="match status" value="1"/>
</dbReference>
<evidence type="ECO:0000256" key="4">
    <source>
        <dbReference type="ARBA" id="ARBA00023015"/>
    </source>
</evidence>
<comment type="caution">
    <text evidence="10">The sequence shown here is derived from an EMBL/GenBank/DDBJ whole genome shotgun (WGS) entry which is preliminary data.</text>
</comment>
<dbReference type="InterPro" id="IPR058031">
    <property type="entry name" value="AAA_lid_NorR"/>
</dbReference>
<evidence type="ECO:0000313" key="11">
    <source>
        <dbReference type="Proteomes" id="UP000437748"/>
    </source>
</evidence>
<protein>
    <submittedName>
        <fullName evidence="10">Response regulator</fullName>
    </submittedName>
</protein>
<dbReference type="SMART" id="SM00448">
    <property type="entry name" value="REC"/>
    <property type="match status" value="1"/>
</dbReference>
<dbReference type="GO" id="GO:0006355">
    <property type="term" value="P:regulation of DNA-templated transcription"/>
    <property type="evidence" value="ECO:0007669"/>
    <property type="project" value="InterPro"/>
</dbReference>
<dbReference type="GO" id="GO:0043565">
    <property type="term" value="F:sequence-specific DNA binding"/>
    <property type="evidence" value="ECO:0007669"/>
    <property type="project" value="InterPro"/>
</dbReference>
<dbReference type="PANTHER" id="PTHR32071:SF17">
    <property type="entry name" value="TRANSCRIPTIONAL REGULATOR (NTRC FAMILY)"/>
    <property type="match status" value="1"/>
</dbReference>
<keyword evidence="2" id="KW-0547">Nucleotide-binding</keyword>
<keyword evidence="6" id="KW-0804">Transcription</keyword>
<reference evidence="10 11" key="1">
    <citation type="submission" date="2019-10" db="EMBL/GenBank/DDBJ databases">
        <title>New species of Slilvanegrellaceae.</title>
        <authorList>
            <person name="Pitt A."/>
            <person name="Hahn M.W."/>
        </authorList>
    </citation>
    <scope>NUCLEOTIDE SEQUENCE [LARGE SCALE GENOMIC DNA]</scope>
    <source>
        <strain evidence="10 11">SP-Ram-0.45-NSY-1</strain>
    </source>
</reference>
<evidence type="ECO:0000256" key="5">
    <source>
        <dbReference type="ARBA" id="ARBA00023125"/>
    </source>
</evidence>
<evidence type="ECO:0000256" key="7">
    <source>
        <dbReference type="PROSITE-ProRule" id="PRU00169"/>
    </source>
</evidence>
<dbReference type="Gene3D" id="1.10.10.60">
    <property type="entry name" value="Homeodomain-like"/>
    <property type="match status" value="1"/>
</dbReference>
<sequence>MTNLPGKILVIDDEKDICTTLSGILSDEGYKVITANSAESGLKLAKRELPDVCFLDVWLPDSDGTETLEKLKALNSDLYVIMMSGHANIETAVKCTRLGATDFIEKPLSLEKVLLNVQNILHLKDLKFENQNLKNRVEKKYTLLGSSQALKDIISTVEMVANKNTTILITGENGTGKENVARLIHQKSNRCSKPFVAINCAAIPDELIESELFGYEKGAFTGAHSSKRGKFELAHNGTLFLDEIGDMSLKTQSKLLRALQEQKIERVGSDETISVDTRIIAATNKNLEEEIKKGTFREDLYYRINVIPIHLPPLRQRKEDIELISSHYLSLFSAENSIKNKVISSSAIQILKTYSWPGNVRELKNIMERLSIMVKADFIEPQHLPFPINSIKFEKNEEFENLFTSIDFREARAKFERVFILKKLEEFDGNVTRTADAMGMERSHLYRKMRQFELVPENEKNNDEEKLNENIN</sequence>
<evidence type="ECO:0000256" key="2">
    <source>
        <dbReference type="ARBA" id="ARBA00022741"/>
    </source>
</evidence>
<evidence type="ECO:0000259" key="9">
    <source>
        <dbReference type="PROSITE" id="PS50110"/>
    </source>
</evidence>
<dbReference type="GO" id="GO:0005524">
    <property type="term" value="F:ATP binding"/>
    <property type="evidence" value="ECO:0007669"/>
    <property type="project" value="UniProtKB-KW"/>
</dbReference>
<dbReference type="PROSITE" id="PS50045">
    <property type="entry name" value="SIGMA54_INTERACT_4"/>
    <property type="match status" value="1"/>
</dbReference>
<evidence type="ECO:0000259" key="8">
    <source>
        <dbReference type="PROSITE" id="PS50045"/>
    </source>
</evidence>
<keyword evidence="5" id="KW-0238">DNA-binding</keyword>
<organism evidence="10 11">
    <name type="scientific">Silvanigrella paludirubra</name>
    <dbReference type="NCBI Taxonomy" id="2499159"/>
    <lineage>
        <taxon>Bacteria</taxon>
        <taxon>Pseudomonadati</taxon>
        <taxon>Bdellovibrionota</taxon>
        <taxon>Oligoflexia</taxon>
        <taxon>Silvanigrellales</taxon>
        <taxon>Silvanigrellaceae</taxon>
        <taxon>Silvanigrella</taxon>
    </lineage>
</organism>
<proteinExistence type="predicted"/>
<dbReference type="InterPro" id="IPR002197">
    <property type="entry name" value="HTH_Fis"/>
</dbReference>
<feature type="modified residue" description="4-aspartylphosphate" evidence="7">
    <location>
        <position position="56"/>
    </location>
</feature>
<evidence type="ECO:0000256" key="6">
    <source>
        <dbReference type="ARBA" id="ARBA00023163"/>
    </source>
</evidence>
<gene>
    <name evidence="10" type="ORF">GCL60_08670</name>
</gene>
<dbReference type="InterPro" id="IPR002078">
    <property type="entry name" value="Sigma_54_int"/>
</dbReference>
<dbReference type="GO" id="GO:0000160">
    <property type="term" value="P:phosphorelay signal transduction system"/>
    <property type="evidence" value="ECO:0007669"/>
    <property type="project" value="InterPro"/>
</dbReference>
<dbReference type="SUPFAM" id="SSF46689">
    <property type="entry name" value="Homeodomain-like"/>
    <property type="match status" value="1"/>
</dbReference>
<dbReference type="InterPro" id="IPR009057">
    <property type="entry name" value="Homeodomain-like_sf"/>
</dbReference>
<dbReference type="PROSITE" id="PS00676">
    <property type="entry name" value="SIGMA54_INTERACT_2"/>
    <property type="match status" value="1"/>
</dbReference>
<feature type="domain" description="Response regulatory" evidence="9">
    <location>
        <begin position="7"/>
        <end position="121"/>
    </location>
</feature>
<accession>A0A6N6VTD2</accession>
<dbReference type="OrthoDB" id="5728154at2"/>
<dbReference type="InterPro" id="IPR001789">
    <property type="entry name" value="Sig_transdc_resp-reg_receiver"/>
</dbReference>
<evidence type="ECO:0000256" key="1">
    <source>
        <dbReference type="ARBA" id="ARBA00022553"/>
    </source>
</evidence>
<dbReference type="Pfam" id="PF00072">
    <property type="entry name" value="Response_reg"/>
    <property type="match status" value="1"/>
</dbReference>